<gene>
    <name evidence="7" type="ORF">P73_0328</name>
</gene>
<evidence type="ECO:0000256" key="1">
    <source>
        <dbReference type="ARBA" id="ARBA00001974"/>
    </source>
</evidence>
<dbReference type="PANTHER" id="PTHR13789">
    <property type="entry name" value="MONOOXYGENASE"/>
    <property type="match status" value="1"/>
</dbReference>
<comment type="cofactor">
    <cofactor evidence="1">
        <name>FAD</name>
        <dbReference type="ChEBI" id="CHEBI:57692"/>
    </cofactor>
</comment>
<evidence type="ECO:0000313" key="8">
    <source>
        <dbReference type="Proteomes" id="UP000031521"/>
    </source>
</evidence>
<evidence type="ECO:0000313" key="7">
    <source>
        <dbReference type="EMBL" id="AJE45043.1"/>
    </source>
</evidence>
<proteinExistence type="predicted"/>
<evidence type="ECO:0000256" key="3">
    <source>
        <dbReference type="ARBA" id="ARBA00022827"/>
    </source>
</evidence>
<dbReference type="Proteomes" id="UP000031521">
    <property type="component" value="Chromosome"/>
</dbReference>
<accession>A0A0B5DN50</accession>
<protein>
    <submittedName>
        <fullName evidence="7">Monooxygenase</fullName>
    </submittedName>
</protein>
<reference evidence="7 8" key="1">
    <citation type="journal article" date="2014" name="Int. J. Syst. Evol. Microbiol.">
        <title>Celeribacter indicus sp. nov., a polycyclic aromatic hydrocarbon-degrading bacterium from deep-sea sediment and reclassification of Huaishuia halophila as Celeribacter halophilus comb. nov.</title>
        <authorList>
            <person name="Lai Q."/>
            <person name="Cao J."/>
            <person name="Yuan J."/>
            <person name="Li F."/>
            <person name="Shao Z."/>
        </authorList>
    </citation>
    <scope>NUCLEOTIDE SEQUENCE [LARGE SCALE GENOMIC DNA]</scope>
    <source>
        <strain evidence="7">P73</strain>
    </source>
</reference>
<feature type="domain" description="FAD-binding" evidence="6">
    <location>
        <begin position="7"/>
        <end position="323"/>
    </location>
</feature>
<dbReference type="RefSeq" id="WP_338032880.1">
    <property type="nucleotide sequence ID" value="NZ_CP004393.1"/>
</dbReference>
<dbReference type="Pfam" id="PF01494">
    <property type="entry name" value="FAD_binding_3"/>
    <property type="match status" value="1"/>
</dbReference>
<dbReference type="GO" id="GO:0004497">
    <property type="term" value="F:monooxygenase activity"/>
    <property type="evidence" value="ECO:0007669"/>
    <property type="project" value="UniProtKB-KW"/>
</dbReference>
<dbReference type="SUPFAM" id="SSF51905">
    <property type="entry name" value="FAD/NAD(P)-binding domain"/>
    <property type="match status" value="1"/>
</dbReference>
<dbReference type="InterPro" id="IPR036188">
    <property type="entry name" value="FAD/NAD-bd_sf"/>
</dbReference>
<dbReference type="AlphaFoldDB" id="A0A0B5DN50"/>
<dbReference type="KEGG" id="cid:P73_0328"/>
<dbReference type="HOGENOM" id="CLU_009665_19_5_5"/>
<keyword evidence="8" id="KW-1185">Reference proteome</keyword>
<dbReference type="SUPFAM" id="SSF54373">
    <property type="entry name" value="FAD-linked reductases, C-terminal domain"/>
    <property type="match status" value="1"/>
</dbReference>
<organism evidence="7 8">
    <name type="scientific">Celeribacter indicus</name>
    <dbReference type="NCBI Taxonomy" id="1208324"/>
    <lineage>
        <taxon>Bacteria</taxon>
        <taxon>Pseudomonadati</taxon>
        <taxon>Pseudomonadota</taxon>
        <taxon>Alphaproteobacteria</taxon>
        <taxon>Rhodobacterales</taxon>
        <taxon>Roseobacteraceae</taxon>
        <taxon>Celeribacter</taxon>
    </lineage>
</organism>
<dbReference type="PANTHER" id="PTHR13789:SF318">
    <property type="entry name" value="GERANYLGERANYL DIPHOSPHATE REDUCTASE"/>
    <property type="match status" value="1"/>
</dbReference>
<keyword evidence="3" id="KW-0274">FAD</keyword>
<sequence>MMPKKPKILISGAGIGGLTAALSLLRRGFPVEVYEQAPVLGEVGAGLQIAPDGSRILIELGLEDAMEAVVCEADSKEVRLWNTGERRKLFDLGADSRERFGAPYWFVHRGDLHRVLLDAVLEADPDCVHPGRKCISYSDDGQHVSLQFEDGSTATGDAVICADGVHSILRGQAFASPKPEFTGMMSWRGIARMEDLPEDLRTHAGTNWVGPGGHVVSYALRRGELMNFAGIVERPDWTTESWSTKGTHEECLADFAGWNSSIHDLIRAVDQPFKWALVSRKPLSNWCKGRLTLLGDAAHPTLPFLAHGSIMALEDGYIVARCLDTTPEDPELAFRRFVATRIDRCTAIVDGSAENAKRFHNPLLADHDRAIRYLDEQWAPERVRQRYDWLFEFDAITVPLAESRETA</sequence>
<dbReference type="Gene3D" id="3.50.50.60">
    <property type="entry name" value="FAD/NAD(P)-binding domain"/>
    <property type="match status" value="1"/>
</dbReference>
<dbReference type="InterPro" id="IPR050493">
    <property type="entry name" value="FAD-dep_Monooxygenase_BioMet"/>
</dbReference>
<keyword evidence="2" id="KW-0285">Flavoprotein</keyword>
<dbReference type="PRINTS" id="PR00420">
    <property type="entry name" value="RNGMNOXGNASE"/>
</dbReference>
<dbReference type="GO" id="GO:0071949">
    <property type="term" value="F:FAD binding"/>
    <property type="evidence" value="ECO:0007669"/>
    <property type="project" value="InterPro"/>
</dbReference>
<keyword evidence="4" id="KW-0560">Oxidoreductase</keyword>
<evidence type="ECO:0000256" key="4">
    <source>
        <dbReference type="ARBA" id="ARBA00023002"/>
    </source>
</evidence>
<name>A0A0B5DN50_9RHOB</name>
<keyword evidence="5 7" id="KW-0503">Monooxygenase</keyword>
<evidence type="ECO:0000256" key="5">
    <source>
        <dbReference type="ARBA" id="ARBA00023033"/>
    </source>
</evidence>
<evidence type="ECO:0000256" key="2">
    <source>
        <dbReference type="ARBA" id="ARBA00022630"/>
    </source>
</evidence>
<evidence type="ECO:0000259" key="6">
    <source>
        <dbReference type="Pfam" id="PF01494"/>
    </source>
</evidence>
<dbReference type="EMBL" id="CP004393">
    <property type="protein sequence ID" value="AJE45043.1"/>
    <property type="molecule type" value="Genomic_DNA"/>
</dbReference>
<dbReference type="STRING" id="1208324.P73_0328"/>
<dbReference type="InterPro" id="IPR002938">
    <property type="entry name" value="FAD-bd"/>
</dbReference>